<accession>A0A8J7UTQ2</accession>
<name>A0A8J7UTQ2_METVO</name>
<evidence type="ECO:0000313" key="2">
    <source>
        <dbReference type="Proteomes" id="UP000740329"/>
    </source>
</evidence>
<comment type="caution">
    <text evidence="1">The sequence shown here is derived from an EMBL/GenBank/DDBJ whole genome shotgun (WGS) entry which is preliminary data.</text>
</comment>
<organism evidence="1 2">
    <name type="scientific">Methanococcus voltae</name>
    <dbReference type="NCBI Taxonomy" id="2188"/>
    <lineage>
        <taxon>Archaea</taxon>
        <taxon>Methanobacteriati</taxon>
        <taxon>Methanobacteriota</taxon>
        <taxon>Methanomada group</taxon>
        <taxon>Methanococci</taxon>
        <taxon>Methanococcales</taxon>
        <taxon>Methanococcaceae</taxon>
        <taxon>Methanococcus</taxon>
    </lineage>
</organism>
<dbReference type="RefSeq" id="WP_209591446.1">
    <property type="nucleotide sequence ID" value="NZ_JAGGMV010000004.1"/>
</dbReference>
<gene>
    <name evidence="1" type="ORF">J3E07_001364</name>
</gene>
<evidence type="ECO:0000313" key="1">
    <source>
        <dbReference type="EMBL" id="MBP2201924.1"/>
    </source>
</evidence>
<dbReference type="EMBL" id="JAGGMV010000004">
    <property type="protein sequence ID" value="MBP2201924.1"/>
    <property type="molecule type" value="Genomic_DNA"/>
</dbReference>
<protein>
    <submittedName>
        <fullName evidence="1">Uncharacterized protein</fullName>
    </submittedName>
</protein>
<sequence length="257" mass="28741">MTNGLTPEQQKIVKQRFQNIKDSQDVVKKVMPESIIDSASRKYITETINIDDTTILDKSDMEVINIPYGVSDDVKRIFDLNAKIVRPTRMMTNEGISKFSIILAKIITKSINYHGINELVANGTEKVTANTWDTCTINKMVEDVEDGVFEIMEYSSAPINMIVPTSKRKYLNKLNDYGLKAIRELDGTIANIYTSNFLNSDTAILVPYDASIVTFNKATPLSVDLEVFEKTQTKLIATQAICPSVDDKNGVMVLKGI</sequence>
<dbReference type="Proteomes" id="UP000740329">
    <property type="component" value="Unassembled WGS sequence"/>
</dbReference>
<reference evidence="1" key="1">
    <citation type="submission" date="2021-03" db="EMBL/GenBank/DDBJ databases">
        <title>Genomic Encyclopedia of Type Strains, Phase IV (KMG-V): Genome sequencing to study the core and pangenomes of soil and plant-associated prokaryotes.</title>
        <authorList>
            <person name="Whitman W."/>
        </authorList>
    </citation>
    <scope>NUCLEOTIDE SEQUENCE</scope>
    <source>
        <strain evidence="1">C4</strain>
    </source>
</reference>
<dbReference type="AlphaFoldDB" id="A0A8J7UTQ2"/>
<proteinExistence type="predicted"/>